<evidence type="ECO:0000313" key="3">
    <source>
        <dbReference type="EMBL" id="KRO00278.1"/>
    </source>
</evidence>
<feature type="transmembrane region" description="Helical" evidence="1">
    <location>
        <begin position="140"/>
        <end position="157"/>
    </location>
</feature>
<comment type="caution">
    <text evidence="3">The sequence shown here is derived from an EMBL/GenBank/DDBJ whole genome shotgun (WGS) entry which is preliminary data.</text>
</comment>
<feature type="transmembrane region" description="Helical" evidence="1">
    <location>
        <begin position="107"/>
        <end position="128"/>
    </location>
</feature>
<dbReference type="STRING" id="616990.IV54_GL000601"/>
<keyword evidence="1" id="KW-0472">Membrane</keyword>
<gene>
    <name evidence="3" type="ORF">IV54_GL000601</name>
</gene>
<dbReference type="RefSeq" id="WP_057879099.1">
    <property type="nucleotide sequence ID" value="NZ_JQCA01000126.1"/>
</dbReference>
<dbReference type="InterPro" id="IPR006976">
    <property type="entry name" value="VanZ-like"/>
</dbReference>
<evidence type="ECO:0000313" key="4">
    <source>
        <dbReference type="Proteomes" id="UP000051906"/>
    </source>
</evidence>
<keyword evidence="1" id="KW-0812">Transmembrane</keyword>
<name>A0A0R2LF98_9LACO</name>
<evidence type="ECO:0000259" key="2">
    <source>
        <dbReference type="Pfam" id="PF04892"/>
    </source>
</evidence>
<evidence type="ECO:0000256" key="1">
    <source>
        <dbReference type="SAM" id="Phobius"/>
    </source>
</evidence>
<feature type="domain" description="VanZ-like" evidence="2">
    <location>
        <begin position="38"/>
        <end position="155"/>
    </location>
</feature>
<proteinExistence type="predicted"/>
<organism evidence="3 4">
    <name type="scientific">Levilactobacillus paucivorans</name>
    <dbReference type="NCBI Taxonomy" id="616990"/>
    <lineage>
        <taxon>Bacteria</taxon>
        <taxon>Bacillati</taxon>
        <taxon>Bacillota</taxon>
        <taxon>Bacilli</taxon>
        <taxon>Lactobacillales</taxon>
        <taxon>Lactobacillaceae</taxon>
        <taxon>Levilactobacillus</taxon>
    </lineage>
</organism>
<dbReference type="PATRIC" id="fig|616990.3.peg.644"/>
<dbReference type="AlphaFoldDB" id="A0A0R2LF98"/>
<dbReference type="EMBL" id="JQCA01000126">
    <property type="protein sequence ID" value="KRO00278.1"/>
    <property type="molecule type" value="Genomic_DNA"/>
</dbReference>
<reference evidence="3 4" key="1">
    <citation type="journal article" date="2015" name="Genome Announc.">
        <title>Expanding the biotechnology potential of lactobacilli through comparative genomics of 213 strains and associated genera.</title>
        <authorList>
            <person name="Sun Z."/>
            <person name="Harris H.M."/>
            <person name="McCann A."/>
            <person name="Guo C."/>
            <person name="Argimon S."/>
            <person name="Zhang W."/>
            <person name="Yang X."/>
            <person name="Jeffery I.B."/>
            <person name="Cooney J.C."/>
            <person name="Kagawa T.F."/>
            <person name="Liu W."/>
            <person name="Song Y."/>
            <person name="Salvetti E."/>
            <person name="Wrobel A."/>
            <person name="Rasinkangas P."/>
            <person name="Parkhill J."/>
            <person name="Rea M.C."/>
            <person name="O'Sullivan O."/>
            <person name="Ritari J."/>
            <person name="Douillard F.P."/>
            <person name="Paul Ross R."/>
            <person name="Yang R."/>
            <person name="Briner A.E."/>
            <person name="Felis G.E."/>
            <person name="de Vos W.M."/>
            <person name="Barrangou R."/>
            <person name="Klaenhammer T.R."/>
            <person name="Caufield P.W."/>
            <person name="Cui Y."/>
            <person name="Zhang H."/>
            <person name="O'Toole P.W."/>
        </authorList>
    </citation>
    <scope>NUCLEOTIDE SEQUENCE [LARGE SCALE GENOMIC DNA]</scope>
    <source>
        <strain evidence="3 4">DSM 22467</strain>
    </source>
</reference>
<dbReference type="OrthoDB" id="2247368at2"/>
<keyword evidence="4" id="KW-1185">Reference proteome</keyword>
<dbReference type="Proteomes" id="UP000051906">
    <property type="component" value="Unassembled WGS sequence"/>
</dbReference>
<feature type="transmembrane region" description="Helical" evidence="1">
    <location>
        <begin position="30"/>
        <end position="51"/>
    </location>
</feature>
<protein>
    <recommendedName>
        <fullName evidence="2">VanZ-like domain-containing protein</fullName>
    </recommendedName>
</protein>
<sequence>MTRWLPFMLASLICLGLVLRAGYQRSWARVGWWIGCWVLTALTWIPVTVTFGSQVADIQTFHWANGTWVLWPLQPAGIDASFWLNIVMTIPQGMLWQWNFSGRWPQWLGVGLATALTLETGQAIGNYLVGLGRWVDINDVLTNALGVVLGALIFSWGQHQEQLRR</sequence>
<dbReference type="Pfam" id="PF04892">
    <property type="entry name" value="VanZ"/>
    <property type="match status" value="1"/>
</dbReference>
<accession>A0A0R2LF98</accession>
<keyword evidence="1" id="KW-1133">Transmembrane helix</keyword>